<name>A0A841KET8_9HYPH</name>
<keyword evidence="3" id="KW-1185">Reference proteome</keyword>
<organism evidence="2 3">
    <name type="scientific">Chelatococcus composti</name>
    <dbReference type="NCBI Taxonomy" id="1743235"/>
    <lineage>
        <taxon>Bacteria</taxon>
        <taxon>Pseudomonadati</taxon>
        <taxon>Pseudomonadota</taxon>
        <taxon>Alphaproteobacteria</taxon>
        <taxon>Hyphomicrobiales</taxon>
        <taxon>Chelatococcaceae</taxon>
        <taxon>Chelatococcus</taxon>
    </lineage>
</organism>
<dbReference type="EMBL" id="JACHEH010000013">
    <property type="protein sequence ID" value="MBB6169842.1"/>
    <property type="molecule type" value="Genomic_DNA"/>
</dbReference>
<dbReference type="AlphaFoldDB" id="A0A841KET8"/>
<evidence type="ECO:0000256" key="1">
    <source>
        <dbReference type="SAM" id="Phobius"/>
    </source>
</evidence>
<dbReference type="Proteomes" id="UP000588017">
    <property type="component" value="Unassembled WGS sequence"/>
</dbReference>
<keyword evidence="1" id="KW-0472">Membrane</keyword>
<protein>
    <submittedName>
        <fullName evidence="2">Uncharacterized protein</fullName>
    </submittedName>
</protein>
<gene>
    <name evidence="2" type="ORF">HNQ73_003495</name>
</gene>
<sequence length="35" mass="3714">MSRLVKALLVIACAIIITAALLCAAVMVLFAQWVP</sequence>
<reference evidence="2 3" key="1">
    <citation type="submission" date="2020-08" db="EMBL/GenBank/DDBJ databases">
        <title>Genomic Encyclopedia of Type Strains, Phase IV (KMG-IV): sequencing the most valuable type-strain genomes for metagenomic binning, comparative biology and taxonomic classification.</title>
        <authorList>
            <person name="Goeker M."/>
        </authorList>
    </citation>
    <scope>NUCLEOTIDE SEQUENCE [LARGE SCALE GENOMIC DNA]</scope>
    <source>
        <strain evidence="2 3">DSM 101465</strain>
    </source>
</reference>
<accession>A0A841KET8</accession>
<keyword evidence="1" id="KW-0812">Transmembrane</keyword>
<evidence type="ECO:0000313" key="2">
    <source>
        <dbReference type="EMBL" id="MBB6169842.1"/>
    </source>
</evidence>
<proteinExistence type="predicted"/>
<feature type="transmembrane region" description="Helical" evidence="1">
    <location>
        <begin position="7"/>
        <end position="34"/>
    </location>
</feature>
<keyword evidence="1" id="KW-1133">Transmembrane helix</keyword>
<evidence type="ECO:0000313" key="3">
    <source>
        <dbReference type="Proteomes" id="UP000588017"/>
    </source>
</evidence>
<comment type="caution">
    <text evidence="2">The sequence shown here is derived from an EMBL/GenBank/DDBJ whole genome shotgun (WGS) entry which is preliminary data.</text>
</comment>